<dbReference type="Gene3D" id="3.30.70.640">
    <property type="entry name" value="Molybdopterin cofactor biosynthesis C (MoaC) domain"/>
    <property type="match status" value="1"/>
</dbReference>
<dbReference type="CDD" id="cd01420">
    <property type="entry name" value="MoaC_PE"/>
    <property type="match status" value="1"/>
</dbReference>
<comment type="caution">
    <text evidence="9">The sequence shown here is derived from an EMBL/GenBank/DDBJ whole genome shotgun (WGS) entry which is preliminary data.</text>
</comment>
<dbReference type="EMBL" id="ACYG01000030">
    <property type="protein sequence ID" value="EEV16704.1"/>
    <property type="molecule type" value="Genomic_DNA"/>
</dbReference>
<dbReference type="InterPro" id="IPR023045">
    <property type="entry name" value="MoaC"/>
</dbReference>
<dbReference type="GO" id="GO:0006777">
    <property type="term" value="P:Mo-molybdopterin cofactor biosynthetic process"/>
    <property type="evidence" value="ECO:0007669"/>
    <property type="project" value="UniProtKB-UniRule"/>
</dbReference>
<dbReference type="GO" id="GO:0061799">
    <property type="term" value="F:cyclic pyranopterin monophosphate synthase activity"/>
    <property type="evidence" value="ECO:0007669"/>
    <property type="project" value="UniProtKB-UniRule"/>
</dbReference>
<feature type="binding site" evidence="7">
    <location>
        <begin position="100"/>
        <end position="102"/>
    </location>
    <ligand>
        <name>substrate</name>
    </ligand>
</feature>
<comment type="catalytic activity">
    <reaction evidence="1 7">
        <text>(8S)-3',8-cyclo-7,8-dihydroguanosine 5'-triphosphate = cyclic pyranopterin phosphate + diphosphate</text>
        <dbReference type="Rhea" id="RHEA:49580"/>
        <dbReference type="ChEBI" id="CHEBI:33019"/>
        <dbReference type="ChEBI" id="CHEBI:59648"/>
        <dbReference type="ChEBI" id="CHEBI:131766"/>
        <dbReference type="EC" id="4.6.1.17"/>
    </reaction>
</comment>
<dbReference type="HAMAP" id="MF_01224_B">
    <property type="entry name" value="MoaC_B"/>
    <property type="match status" value="1"/>
</dbReference>
<dbReference type="InterPro" id="IPR036522">
    <property type="entry name" value="MoaC_sf"/>
</dbReference>
<name>C8PKU5_9BACT</name>
<dbReference type="InterPro" id="IPR002820">
    <property type="entry name" value="Mopterin_CF_biosynth-C_dom"/>
</dbReference>
<evidence type="ECO:0000256" key="2">
    <source>
        <dbReference type="ARBA" id="ARBA00005046"/>
    </source>
</evidence>
<dbReference type="NCBIfam" id="TIGR00581">
    <property type="entry name" value="moaC"/>
    <property type="match status" value="1"/>
</dbReference>
<evidence type="ECO:0000256" key="3">
    <source>
        <dbReference type="ARBA" id="ARBA00012575"/>
    </source>
</evidence>
<reference evidence="9 10" key="1">
    <citation type="submission" date="2009-07" db="EMBL/GenBank/DDBJ databases">
        <authorList>
            <person name="Madupu R."/>
            <person name="Sebastian Y."/>
            <person name="Durkin A.S."/>
            <person name="Torralba M."/>
            <person name="Methe B."/>
            <person name="Sutton G.G."/>
            <person name="Strausberg R.L."/>
            <person name="Nelson K.E."/>
        </authorList>
    </citation>
    <scope>NUCLEOTIDE SEQUENCE [LARGE SCALE GENOMIC DNA]</scope>
    <source>
        <strain evidence="9 10">RM3268</strain>
    </source>
</reference>
<feature type="active site" evidence="7">
    <location>
        <position position="153"/>
    </location>
</feature>
<dbReference type="AlphaFoldDB" id="C8PKU5"/>
<gene>
    <name evidence="7 9" type="primary">moaC</name>
    <name evidence="9" type="ORF">CAMGR0001_0318</name>
</gene>
<evidence type="ECO:0000313" key="10">
    <source>
        <dbReference type="Proteomes" id="UP000005709"/>
    </source>
</evidence>
<dbReference type="STRING" id="824.CGRAC_0033"/>
<comment type="function">
    <text evidence="6 7">Catalyzes the conversion of (8S)-3',8-cyclo-7,8-dihydroguanosine 5'-triphosphate to cyclic pyranopterin monophosphate (cPMP).</text>
</comment>
<comment type="pathway">
    <text evidence="2 7">Cofactor biosynthesis; molybdopterin biosynthesis.</text>
</comment>
<evidence type="ECO:0000256" key="7">
    <source>
        <dbReference type="HAMAP-Rule" id="MF_01224"/>
    </source>
</evidence>
<dbReference type="eggNOG" id="COG0315">
    <property type="taxonomic scope" value="Bacteria"/>
</dbReference>
<sequence length="183" mass="19801">MKPEFKSSGFFYARNSAIIPPKTARNFMLTHIDENNMPRMVDVGAKDESERVATASGIIRMSAEAFAAVKQNTAKKGPVLQTAVIAAIMGAKKTSELIPMTHPLTITSIKTDIEELTSECAFKLFVTVKITGKTGVEMEALTGVSVGLLTIYDMLKAIDKSMQITGIVLQRKEGGKSGVYIRG</sequence>
<dbReference type="NCBIfam" id="NF006870">
    <property type="entry name" value="PRK09364.1"/>
    <property type="match status" value="1"/>
</dbReference>
<dbReference type="Proteomes" id="UP000005709">
    <property type="component" value="Unassembled WGS sequence"/>
</dbReference>
<dbReference type="EC" id="4.6.1.17" evidence="3 7"/>
<dbReference type="PANTHER" id="PTHR22960">
    <property type="entry name" value="MOLYBDOPTERIN COFACTOR SYNTHESIS PROTEIN A"/>
    <property type="match status" value="1"/>
</dbReference>
<keyword evidence="10" id="KW-1185">Reference proteome</keyword>
<keyword evidence="4 7" id="KW-0501">Molybdenum cofactor biosynthesis</keyword>
<dbReference type="InterPro" id="IPR050105">
    <property type="entry name" value="MoCo_biosynth_MoaA/MoaC"/>
</dbReference>
<feature type="binding site" evidence="7">
    <location>
        <begin position="138"/>
        <end position="139"/>
    </location>
    <ligand>
        <name>substrate</name>
    </ligand>
</feature>
<accession>C8PKU5</accession>
<proteinExistence type="inferred from homology"/>
<comment type="subunit">
    <text evidence="7">Homohexamer; trimer of dimers.</text>
</comment>
<evidence type="ECO:0000256" key="4">
    <source>
        <dbReference type="ARBA" id="ARBA00023150"/>
    </source>
</evidence>
<evidence type="ECO:0000313" key="9">
    <source>
        <dbReference type="EMBL" id="EEV16704.1"/>
    </source>
</evidence>
<comment type="similarity">
    <text evidence="7">Belongs to the MoaC family.</text>
</comment>
<dbReference type="SUPFAM" id="SSF55040">
    <property type="entry name" value="Molybdenum cofactor biosynthesis protein C, MoaC"/>
    <property type="match status" value="1"/>
</dbReference>
<organism evidence="9 10">
    <name type="scientific">Campylobacter gracilis RM3268</name>
    <dbReference type="NCBI Taxonomy" id="553220"/>
    <lineage>
        <taxon>Bacteria</taxon>
        <taxon>Pseudomonadati</taxon>
        <taxon>Campylobacterota</taxon>
        <taxon>Epsilonproteobacteria</taxon>
        <taxon>Campylobacterales</taxon>
        <taxon>Campylobacteraceae</taxon>
        <taxon>Campylobacter</taxon>
    </lineage>
</organism>
<evidence type="ECO:0000259" key="8">
    <source>
        <dbReference type="Pfam" id="PF01967"/>
    </source>
</evidence>
<protein>
    <recommendedName>
        <fullName evidence="3 7">Cyclic pyranopterin monophosphate synthase</fullName>
        <ecNumber evidence="3 7">4.6.1.17</ecNumber>
    </recommendedName>
    <alternativeName>
        <fullName evidence="7">Molybdenum cofactor biosynthesis protein C</fullName>
    </alternativeName>
</protein>
<evidence type="ECO:0000256" key="6">
    <source>
        <dbReference type="ARBA" id="ARBA00055087"/>
    </source>
</evidence>
<dbReference type="InterPro" id="IPR047594">
    <property type="entry name" value="MoaC_bact/euk"/>
</dbReference>
<dbReference type="Pfam" id="PF01967">
    <property type="entry name" value="MoaC"/>
    <property type="match status" value="1"/>
</dbReference>
<evidence type="ECO:0000256" key="1">
    <source>
        <dbReference type="ARBA" id="ARBA00001637"/>
    </source>
</evidence>
<feature type="domain" description="Molybdopterin cofactor biosynthesis C (MoaC)" evidence="8">
    <location>
        <begin position="40"/>
        <end position="175"/>
    </location>
</feature>
<evidence type="ECO:0000256" key="5">
    <source>
        <dbReference type="ARBA" id="ARBA00023239"/>
    </source>
</evidence>
<keyword evidence="5 7" id="KW-0456">Lyase</keyword>
<dbReference type="UniPathway" id="UPA00344"/>